<reference evidence="6 7" key="1">
    <citation type="submission" date="2018-07" db="EMBL/GenBank/DDBJ databases">
        <title>Lottiidibacillus patelloidae gen. nov., sp. nov., isolated from the intestinal tract of a marine limpet and the reclassification of B. taeanensis BH030017T, B. algicola KMM 3737T and B. hwajinpoensis SW-72T as genus Lottiidibacillus.</title>
        <authorList>
            <person name="Liu R."/>
            <person name="Huang Z."/>
        </authorList>
    </citation>
    <scope>NUCLEOTIDE SEQUENCE [LARGE SCALE GENOMIC DNA]</scope>
    <source>
        <strain evidence="6 7">BH030017</strain>
    </source>
</reference>
<dbReference type="GO" id="GO:1901982">
    <property type="term" value="F:maltose binding"/>
    <property type="evidence" value="ECO:0007669"/>
    <property type="project" value="TreeGrafter"/>
</dbReference>
<evidence type="ECO:0000256" key="4">
    <source>
        <dbReference type="ARBA" id="ARBA00022729"/>
    </source>
</evidence>
<dbReference type="Proteomes" id="UP000253314">
    <property type="component" value="Unassembled WGS sequence"/>
</dbReference>
<feature type="signal peptide" evidence="5">
    <location>
        <begin position="1"/>
        <end position="22"/>
    </location>
</feature>
<dbReference type="GO" id="GO:0015144">
    <property type="term" value="F:carbohydrate transmembrane transporter activity"/>
    <property type="evidence" value="ECO:0007669"/>
    <property type="project" value="InterPro"/>
</dbReference>
<proteinExistence type="inferred from homology"/>
<keyword evidence="4 5" id="KW-0732">Signal</keyword>
<dbReference type="InterPro" id="IPR006060">
    <property type="entry name" value="Maltose/Cyclodextrin-bd"/>
</dbReference>
<sequence length="419" mass="46144">MFKRKSFLFSMTLLLVLSMVLAACGPNREEVKQENGASNEGGEPAKPDELTVWAWDDVAEAYKDIAEKYTEKTGITVNVVAGDNQDISLDAPAGRGPDLFYGTHDRLGDIYLQGLAAELELTDEQLQGYQEAALESFSYEGKLLGVPSSVETIGLFYNTDLVPEAPQTIDDLMKAAESLTNPEKDEYGFLNMTSDFYPSFPFLIASGGYVFGKSEEGTYDTEDIGLATDDVVKGAEIIQALHENKYIPDSITYDVMNGLFRDGKVGAIISGPWSINDFQEGLGDKLAIAPLPSFEGEHLNSFLGVKGWLISEYSENKYWASDLALFMTNAENSKILFEEADRIPARTDIEIDNELYKGIQEQLEYAVPMPNIPEMAQVWEPMGNALVFISNGDDPKPVLEEAVKQIKEQIALLGSGNNN</sequence>
<dbReference type="RefSeq" id="WP_113807299.1">
    <property type="nucleotide sequence ID" value="NZ_QOCW01000021.1"/>
</dbReference>
<dbReference type="SUPFAM" id="SSF53850">
    <property type="entry name" value="Periplasmic binding protein-like II"/>
    <property type="match status" value="1"/>
</dbReference>
<keyword evidence="5" id="KW-0449">Lipoprotein</keyword>
<keyword evidence="5" id="KW-0472">Membrane</keyword>
<dbReference type="PRINTS" id="PR00181">
    <property type="entry name" value="MALTOSEBP"/>
</dbReference>
<organism evidence="6 7">
    <name type="scientific">Bacillus taeanensis</name>
    <dbReference type="NCBI Taxonomy" id="273032"/>
    <lineage>
        <taxon>Bacteria</taxon>
        <taxon>Bacillati</taxon>
        <taxon>Bacillota</taxon>
        <taxon>Bacilli</taxon>
        <taxon>Bacillales</taxon>
        <taxon>Bacillaceae</taxon>
        <taxon>Bacillus</taxon>
    </lineage>
</organism>
<dbReference type="InterPro" id="IPR006059">
    <property type="entry name" value="SBP"/>
</dbReference>
<dbReference type="EMBL" id="QOCW01000021">
    <property type="protein sequence ID" value="RBW68400.1"/>
    <property type="molecule type" value="Genomic_DNA"/>
</dbReference>
<dbReference type="OrthoDB" id="9766758at2"/>
<dbReference type="PANTHER" id="PTHR30061:SF50">
    <property type="entry name" value="MALTOSE_MALTODEXTRIN-BINDING PERIPLASMIC PROTEIN"/>
    <property type="match status" value="1"/>
</dbReference>
<evidence type="ECO:0000313" key="7">
    <source>
        <dbReference type="Proteomes" id="UP000253314"/>
    </source>
</evidence>
<comment type="caution">
    <text evidence="6">The sequence shown here is derived from an EMBL/GenBank/DDBJ whole genome shotgun (WGS) entry which is preliminary data.</text>
</comment>
<keyword evidence="3 5" id="KW-0762">Sugar transport</keyword>
<comment type="similarity">
    <text evidence="1 5">Belongs to the bacterial solute-binding protein 1 family.</text>
</comment>
<dbReference type="PANTHER" id="PTHR30061">
    <property type="entry name" value="MALTOSE-BINDING PERIPLASMIC PROTEIN"/>
    <property type="match status" value="1"/>
</dbReference>
<evidence type="ECO:0000256" key="5">
    <source>
        <dbReference type="RuleBase" id="RU365005"/>
    </source>
</evidence>
<dbReference type="PROSITE" id="PS51257">
    <property type="entry name" value="PROKAR_LIPOPROTEIN"/>
    <property type="match status" value="1"/>
</dbReference>
<dbReference type="GO" id="GO:0055052">
    <property type="term" value="C:ATP-binding cassette (ABC) transporter complex, substrate-binding subunit-containing"/>
    <property type="evidence" value="ECO:0007669"/>
    <property type="project" value="TreeGrafter"/>
</dbReference>
<comment type="subcellular location">
    <subcellularLocation>
        <location evidence="5">Cell membrane</location>
        <topology evidence="5">Lipid-anchor</topology>
    </subcellularLocation>
</comment>
<feature type="chain" id="PRO_5016478729" description="Maltodextrin-binding protein" evidence="5">
    <location>
        <begin position="23"/>
        <end position="419"/>
    </location>
</feature>
<keyword evidence="2 5" id="KW-0813">Transport</keyword>
<dbReference type="GO" id="GO:0042956">
    <property type="term" value="P:maltodextrin transmembrane transport"/>
    <property type="evidence" value="ECO:0007669"/>
    <property type="project" value="TreeGrafter"/>
</dbReference>
<dbReference type="Gene3D" id="3.40.190.10">
    <property type="entry name" value="Periplasmic binding protein-like II"/>
    <property type="match status" value="2"/>
</dbReference>
<protein>
    <recommendedName>
        <fullName evidence="5">Maltodextrin-binding protein</fullName>
    </recommendedName>
</protein>
<evidence type="ECO:0000256" key="1">
    <source>
        <dbReference type="ARBA" id="ARBA00008520"/>
    </source>
</evidence>
<dbReference type="GO" id="GO:0015768">
    <property type="term" value="P:maltose transport"/>
    <property type="evidence" value="ECO:0007669"/>
    <property type="project" value="TreeGrafter"/>
</dbReference>
<evidence type="ECO:0000256" key="3">
    <source>
        <dbReference type="ARBA" id="ARBA00022597"/>
    </source>
</evidence>
<dbReference type="AlphaFoldDB" id="A0A366XPV9"/>
<accession>A0A366XPV9</accession>
<keyword evidence="7" id="KW-1185">Reference proteome</keyword>
<name>A0A366XPV9_9BACI</name>
<keyword evidence="5" id="KW-1003">Cell membrane</keyword>
<gene>
    <name evidence="6" type="ORF">DS031_17225</name>
</gene>
<evidence type="ECO:0000256" key="2">
    <source>
        <dbReference type="ARBA" id="ARBA00022448"/>
    </source>
</evidence>
<dbReference type="Pfam" id="PF13416">
    <property type="entry name" value="SBP_bac_8"/>
    <property type="match status" value="1"/>
</dbReference>
<evidence type="ECO:0000313" key="6">
    <source>
        <dbReference type="EMBL" id="RBW68400.1"/>
    </source>
</evidence>